<accession>A0A2D2W2T2</accession>
<protein>
    <submittedName>
        <fullName evidence="1">Replication initiation protein</fullName>
    </submittedName>
</protein>
<name>A0A2D2W2T2_9CAUD</name>
<sequence length="97" mass="10729">MLKIDLTIGAFRITSDEHNYILHQCKPKTKGKDVGTLHWAVIGYYSSLEHVAGNIAKCAADGVTEGFPIYQLDDLKKVERAISEVGTELVKAIQEKV</sequence>
<dbReference type="EMBL" id="MG201401">
    <property type="protein sequence ID" value="ATS92438.1"/>
    <property type="molecule type" value="Genomic_DNA"/>
</dbReference>
<organism evidence="1 2">
    <name type="scientific">Escherichia phage PGT2</name>
    <dbReference type="NCBI Taxonomy" id="2047782"/>
    <lineage>
        <taxon>Viruses</taxon>
        <taxon>Duplodnaviria</taxon>
        <taxon>Heunggongvirae</taxon>
        <taxon>Uroviricota</taxon>
        <taxon>Caudoviricetes</taxon>
        <taxon>Autographivirales</taxon>
        <taxon>Autonotataviridae</taxon>
        <taxon>Ermolevavirus</taxon>
        <taxon>Ermolevavirus PGT2</taxon>
    </lineage>
</organism>
<dbReference type="Proteomes" id="UP000240674">
    <property type="component" value="Segment"/>
</dbReference>
<evidence type="ECO:0000313" key="1">
    <source>
        <dbReference type="EMBL" id="ATS92438.1"/>
    </source>
</evidence>
<gene>
    <name evidence="1" type="ORF">PGT2_g00020</name>
</gene>
<keyword evidence="2" id="KW-1185">Reference proteome</keyword>
<evidence type="ECO:0000313" key="2">
    <source>
        <dbReference type="Proteomes" id="UP000240674"/>
    </source>
</evidence>
<reference evidence="1 2" key="1">
    <citation type="submission" date="2017-10" db="EMBL/GenBank/DDBJ databases">
        <title>Complete genome sequence of Escherichia coli bacteriophage PGT2.</title>
        <authorList>
            <person name="Kulikov E.E."/>
            <person name="Golomidova A.K."/>
            <person name="Kudryavtseva A.V."/>
            <person name="Letarov A.V."/>
        </authorList>
    </citation>
    <scope>NUCLEOTIDE SEQUENCE [LARGE SCALE GENOMIC DNA]</scope>
</reference>
<proteinExistence type="predicted"/>